<feature type="domain" description="Membrane insertase YidC N-terminal" evidence="15">
    <location>
        <begin position="149"/>
        <end position="377"/>
    </location>
</feature>
<keyword evidence="9 13" id="KW-0472">Membrane</keyword>
<evidence type="ECO:0000256" key="7">
    <source>
        <dbReference type="ARBA" id="ARBA00022927"/>
    </source>
</evidence>
<comment type="similarity">
    <text evidence="2 13">Belongs to the OXA1/ALB3/YidC family. Type 1 subfamily.</text>
</comment>
<feature type="transmembrane region" description="Helical" evidence="13">
    <location>
        <begin position="6"/>
        <end position="23"/>
    </location>
</feature>
<evidence type="ECO:0000256" key="1">
    <source>
        <dbReference type="ARBA" id="ARBA00004429"/>
    </source>
</evidence>
<evidence type="ECO:0000256" key="8">
    <source>
        <dbReference type="ARBA" id="ARBA00022989"/>
    </source>
</evidence>
<evidence type="ECO:0000256" key="6">
    <source>
        <dbReference type="ARBA" id="ARBA00022692"/>
    </source>
</evidence>
<keyword evidence="17" id="KW-1185">Reference proteome</keyword>
<evidence type="ECO:0000256" key="9">
    <source>
        <dbReference type="ARBA" id="ARBA00023136"/>
    </source>
</evidence>
<gene>
    <name evidence="13 16" type="primary">yidC</name>
    <name evidence="16" type="ORF">H8K33_12110</name>
</gene>
<comment type="subunit">
    <text evidence="13">Interacts with the Sec translocase complex via SecD. Specifically interacts with transmembrane segments of nascent integral membrane proteins during membrane integration.</text>
</comment>
<proteinExistence type="inferred from homology"/>
<dbReference type="NCBIfam" id="TIGR03592">
    <property type="entry name" value="yidC_oxa1_cterm"/>
    <property type="match status" value="1"/>
</dbReference>
<dbReference type="InterPro" id="IPR047196">
    <property type="entry name" value="YidC_ALB_C"/>
</dbReference>
<evidence type="ECO:0000256" key="5">
    <source>
        <dbReference type="ARBA" id="ARBA00022475"/>
    </source>
</evidence>
<comment type="function">
    <text evidence="13">Required for the insertion and/or proper folding and/or complex formation of integral membrane proteins into the membrane. Involved in integration of membrane proteins that insert both dependently and independently of the Sec translocase complex, as well as at least some lipoproteins. Aids folding of multispanning membrane proteins.</text>
</comment>
<dbReference type="PANTHER" id="PTHR12428">
    <property type="entry name" value="OXA1"/>
    <property type="match status" value="1"/>
</dbReference>
<dbReference type="Gene3D" id="2.70.98.90">
    <property type="match status" value="1"/>
</dbReference>
<evidence type="ECO:0000256" key="3">
    <source>
        <dbReference type="ARBA" id="ARBA00015325"/>
    </source>
</evidence>
<keyword evidence="8 13" id="KW-1133">Transmembrane helix</keyword>
<dbReference type="HAMAP" id="MF_01810">
    <property type="entry name" value="YidC_type1"/>
    <property type="match status" value="1"/>
</dbReference>
<comment type="caution">
    <text evidence="16">The sequence shown here is derived from an EMBL/GenBank/DDBJ whole genome shotgun (WGS) entry which is preliminary data.</text>
</comment>
<evidence type="ECO:0000256" key="10">
    <source>
        <dbReference type="ARBA" id="ARBA00023186"/>
    </source>
</evidence>
<comment type="subcellular location">
    <subcellularLocation>
        <location evidence="1">Cell inner membrane</location>
        <topology evidence="1">Multi-pass membrane protein</topology>
    </subcellularLocation>
    <subcellularLocation>
        <location evidence="13">Cell membrane</location>
        <topology evidence="13">Multi-pass membrane protein</topology>
    </subcellularLocation>
</comment>
<organism evidence="16 17">
    <name type="scientific">Undibacterium amnicola</name>
    <dbReference type="NCBI Taxonomy" id="1834038"/>
    <lineage>
        <taxon>Bacteria</taxon>
        <taxon>Pseudomonadati</taxon>
        <taxon>Pseudomonadota</taxon>
        <taxon>Betaproteobacteria</taxon>
        <taxon>Burkholderiales</taxon>
        <taxon>Oxalobacteraceae</taxon>
        <taxon>Undibacterium</taxon>
    </lineage>
</organism>
<feature type="transmembrane region" description="Helical" evidence="13">
    <location>
        <begin position="529"/>
        <end position="552"/>
    </location>
</feature>
<evidence type="ECO:0000256" key="2">
    <source>
        <dbReference type="ARBA" id="ARBA00010527"/>
    </source>
</evidence>
<dbReference type="CDD" id="cd20070">
    <property type="entry name" value="5TM_YidC_Alb3"/>
    <property type="match status" value="1"/>
</dbReference>
<dbReference type="Pfam" id="PF02096">
    <property type="entry name" value="60KD_IMP"/>
    <property type="match status" value="1"/>
</dbReference>
<evidence type="ECO:0000256" key="12">
    <source>
        <dbReference type="ARBA" id="ARBA00033342"/>
    </source>
</evidence>
<accession>A0ABR6XRY8</accession>
<reference evidence="16 17" key="1">
    <citation type="submission" date="2020-08" db="EMBL/GenBank/DDBJ databases">
        <title>Novel species isolated from subtropical streams in China.</title>
        <authorList>
            <person name="Lu H."/>
        </authorList>
    </citation>
    <scope>NUCLEOTIDE SEQUENCE [LARGE SCALE GENOMIC DNA]</scope>
    <source>
        <strain evidence="16 17">KCTC 52442</strain>
    </source>
</reference>
<keyword evidence="5 13" id="KW-1003">Cell membrane</keyword>
<feature type="domain" description="Membrane insertase YidC N-terminal" evidence="15">
    <location>
        <begin position="81"/>
        <end position="135"/>
    </location>
</feature>
<dbReference type="NCBIfam" id="TIGR03593">
    <property type="entry name" value="yidC_nterm"/>
    <property type="match status" value="2"/>
</dbReference>
<evidence type="ECO:0000259" key="15">
    <source>
        <dbReference type="Pfam" id="PF14849"/>
    </source>
</evidence>
<feature type="domain" description="Membrane insertase YidC/Oxa/ALB C-terminal" evidence="14">
    <location>
        <begin position="388"/>
        <end position="566"/>
    </location>
</feature>
<protein>
    <recommendedName>
        <fullName evidence="3 13">Membrane protein insertase YidC</fullName>
    </recommendedName>
    <alternativeName>
        <fullName evidence="12 13">Foldase YidC</fullName>
    </alternativeName>
    <alternativeName>
        <fullName evidence="11 13">Membrane integrase YidC</fullName>
    </alternativeName>
    <alternativeName>
        <fullName evidence="13">Membrane protein YidC</fullName>
    </alternativeName>
</protein>
<evidence type="ECO:0000256" key="11">
    <source>
        <dbReference type="ARBA" id="ARBA00033245"/>
    </source>
</evidence>
<keyword evidence="6 13" id="KW-0812">Transmembrane</keyword>
<dbReference type="Pfam" id="PF14849">
    <property type="entry name" value="YidC_periplas"/>
    <property type="match status" value="2"/>
</dbReference>
<feature type="transmembrane region" description="Helical" evidence="13">
    <location>
        <begin position="451"/>
        <end position="474"/>
    </location>
</feature>
<feature type="transmembrane region" description="Helical" evidence="13">
    <location>
        <begin position="388"/>
        <end position="409"/>
    </location>
</feature>
<name>A0ABR6XRY8_9BURK</name>
<dbReference type="CDD" id="cd19961">
    <property type="entry name" value="EcYidC-like_peri"/>
    <property type="match status" value="1"/>
</dbReference>
<dbReference type="RefSeq" id="WP_186891293.1">
    <property type="nucleotide sequence ID" value="NZ_JACOFU010000004.1"/>
</dbReference>
<keyword evidence="7 13" id="KW-0653">Protein transport</keyword>
<evidence type="ECO:0000256" key="4">
    <source>
        <dbReference type="ARBA" id="ARBA00022448"/>
    </source>
</evidence>
<dbReference type="PRINTS" id="PR01900">
    <property type="entry name" value="YIDCPROTEIN"/>
</dbReference>
<dbReference type="NCBIfam" id="NF002352">
    <property type="entry name" value="PRK01318.1-3"/>
    <property type="match status" value="1"/>
</dbReference>
<dbReference type="Proteomes" id="UP000643610">
    <property type="component" value="Unassembled WGS sequence"/>
</dbReference>
<dbReference type="PRINTS" id="PR00701">
    <property type="entry name" value="60KDINNERMP"/>
</dbReference>
<dbReference type="InterPro" id="IPR028053">
    <property type="entry name" value="Membr_insert_YidC_N"/>
</dbReference>
<keyword evidence="10 13" id="KW-0143">Chaperone</keyword>
<evidence type="ECO:0000313" key="16">
    <source>
        <dbReference type="EMBL" id="MBC3832260.1"/>
    </source>
</evidence>
<sequence length="574" mass="63551">MDIKRTVLWVIFSMSLLLLWDNWMRHNGKQSMFSPATTSQQAKSASASASASTAASATANAVSGTAVAGAEVPAEIKSETITITTDVVKAEIDTIGGEIKRLELLKYADSDDAKKNVVLFDQRGDQIRKVETDFLGFFKGTKDVIVPARIYKAQTGLLGGNFPNHKSGFVAQPGNRTLGDAKEVSLVLVSEQNGVKLTKTYTFKKGEYLIDVKHAVTNNSAAPIAPSLYMQLIHDGTKPTGGSMFTGNVEFYAPAVYTDAEKFRKLDFEKIESGKEALSTKANDGWVSVIQHFFVSAFIPQDKVAREVFTKKVDTNLYAVGSILALGNVAPGATATMDSRLYSGPQESAVLEKIAPGLDLVKDYWYFAMIAQPMFWIMEFMHKFLGNWGWTIVVFTIAIKLALFPLSAAGYRSMAKMKLVTPKMTALKEKFKNEPQKLNMAMMELYKTEKINPLGGCLPILIQMPIFLALYWVLQASVEMRGAPWIGWITDLSKPDPYFVLPVLYAISMYITTKLSPAPADPIQAKMMLFMPLLFSVMFVFFPSGLVLYWVVNNVLSIGQQWVINNKIVPPEHR</sequence>
<dbReference type="EMBL" id="JACOFU010000004">
    <property type="protein sequence ID" value="MBC3832260.1"/>
    <property type="molecule type" value="Genomic_DNA"/>
</dbReference>
<evidence type="ECO:0000259" key="14">
    <source>
        <dbReference type="Pfam" id="PF02096"/>
    </source>
</evidence>
<dbReference type="InterPro" id="IPR038221">
    <property type="entry name" value="YidC_periplasmic_sf"/>
</dbReference>
<dbReference type="InterPro" id="IPR001708">
    <property type="entry name" value="YidC/ALB3/OXA1/COX18"/>
</dbReference>
<dbReference type="InterPro" id="IPR019998">
    <property type="entry name" value="Membr_insert_YidC"/>
</dbReference>
<dbReference type="PANTHER" id="PTHR12428:SF65">
    <property type="entry name" value="CYTOCHROME C OXIDASE ASSEMBLY PROTEIN COX18, MITOCHONDRIAL"/>
    <property type="match status" value="1"/>
</dbReference>
<evidence type="ECO:0000256" key="13">
    <source>
        <dbReference type="HAMAP-Rule" id="MF_01810"/>
    </source>
</evidence>
<evidence type="ECO:0000313" key="17">
    <source>
        <dbReference type="Proteomes" id="UP000643610"/>
    </source>
</evidence>
<dbReference type="InterPro" id="IPR028055">
    <property type="entry name" value="YidC/Oxa/ALB_C"/>
</dbReference>
<keyword evidence="4 13" id="KW-0813">Transport</keyword>